<evidence type="ECO:0000256" key="2">
    <source>
        <dbReference type="ARBA" id="ARBA00022618"/>
    </source>
</evidence>
<dbReference type="FunFam" id="1.10.472.10:FF:000070">
    <property type="entry name" value="CYCLIN D32"/>
    <property type="match status" value="1"/>
</dbReference>
<dbReference type="SUPFAM" id="SSF47954">
    <property type="entry name" value="Cyclin-like"/>
    <property type="match status" value="2"/>
</dbReference>
<evidence type="ECO:0000313" key="9">
    <source>
        <dbReference type="EMBL" id="KAK6916409.1"/>
    </source>
</evidence>
<evidence type="ECO:0000256" key="1">
    <source>
        <dbReference type="ARBA" id="ARBA00009065"/>
    </source>
</evidence>
<dbReference type="GO" id="GO:0010444">
    <property type="term" value="P:guard mother cell differentiation"/>
    <property type="evidence" value="ECO:0007669"/>
    <property type="project" value="UniProtKB-ARBA"/>
</dbReference>
<keyword evidence="10" id="KW-1185">Reference proteome</keyword>
<dbReference type="CDD" id="cd20544">
    <property type="entry name" value="CYCLIN_AtCycD-like_rpt2"/>
    <property type="match status" value="1"/>
</dbReference>
<comment type="similarity">
    <text evidence="1">Belongs to the cyclin family. Cyclin D subfamily.</text>
</comment>
<dbReference type="Proteomes" id="UP001370490">
    <property type="component" value="Unassembled WGS sequence"/>
</dbReference>
<proteinExistence type="inferred from homology"/>
<feature type="region of interest" description="Disordered" evidence="6">
    <location>
        <begin position="29"/>
        <end position="48"/>
    </location>
</feature>
<dbReference type="PROSITE" id="PS00292">
    <property type="entry name" value="CYCLINS"/>
    <property type="match status" value="1"/>
</dbReference>
<sequence length="375" mass="43100">MAIQPHQSYQEDTNSSLLLETLYCEEERLDDEEEDLGGEEDNDSKSSSLSSLLLLEQDLFWEDEELLSLFSKEQNTKFEFQPNSYLSLLRREAVEWILKVNTHYGFTALTAILAVNYLDRFLSSLHFQKDKPWMIQLAAVTCLSLAAKIEEIQVPFLVHLQVEKSKYAFDAKNIQKMELLVLSTLEWRMYPVTPLSFLDHIVRRLGLKSHLHCEFLHSCERLLLSMLSDSRFLMYPPSTLATATMLHVINRIEPHNPAEYQNQLLGVLKISKERVYECYEMILELPTNFIKIQENPNKRKWMMMCVPSSPGGVIDAMFSNDKSNDSWGIVGSSTPLSSSSSSSLVSCSPEPPMFKKSRVHEQRMSLHSLLNKGFC</sequence>
<dbReference type="Pfam" id="PF00134">
    <property type="entry name" value="Cyclin_N"/>
    <property type="match status" value="1"/>
</dbReference>
<dbReference type="GO" id="GO:0051301">
    <property type="term" value="P:cell division"/>
    <property type="evidence" value="ECO:0007669"/>
    <property type="project" value="UniProtKB-KW"/>
</dbReference>
<evidence type="ECO:0000256" key="4">
    <source>
        <dbReference type="ARBA" id="ARBA00023306"/>
    </source>
</evidence>
<dbReference type="SMART" id="SM00385">
    <property type="entry name" value="CYCLIN"/>
    <property type="match status" value="2"/>
</dbReference>
<dbReference type="EMBL" id="JBAMMX010000024">
    <property type="protein sequence ID" value="KAK6916409.1"/>
    <property type="molecule type" value="Genomic_DNA"/>
</dbReference>
<dbReference type="GO" id="GO:0048316">
    <property type="term" value="P:seed development"/>
    <property type="evidence" value="ECO:0007669"/>
    <property type="project" value="UniProtKB-ARBA"/>
</dbReference>
<dbReference type="SMART" id="SM01332">
    <property type="entry name" value="Cyclin_C"/>
    <property type="match status" value="1"/>
</dbReference>
<reference evidence="9 10" key="1">
    <citation type="submission" date="2023-12" db="EMBL/GenBank/DDBJ databases">
        <title>A high-quality genome assembly for Dillenia turbinata (Dilleniales).</title>
        <authorList>
            <person name="Chanderbali A."/>
        </authorList>
    </citation>
    <scope>NUCLEOTIDE SEQUENCE [LARGE SCALE GENOMIC DNA]</scope>
    <source>
        <strain evidence="9">LSX21</strain>
        <tissue evidence="9">Leaf</tissue>
    </source>
</reference>
<organism evidence="9 10">
    <name type="scientific">Dillenia turbinata</name>
    <dbReference type="NCBI Taxonomy" id="194707"/>
    <lineage>
        <taxon>Eukaryota</taxon>
        <taxon>Viridiplantae</taxon>
        <taxon>Streptophyta</taxon>
        <taxon>Embryophyta</taxon>
        <taxon>Tracheophyta</taxon>
        <taxon>Spermatophyta</taxon>
        <taxon>Magnoliopsida</taxon>
        <taxon>eudicotyledons</taxon>
        <taxon>Gunneridae</taxon>
        <taxon>Pentapetalae</taxon>
        <taxon>Dilleniales</taxon>
        <taxon>Dilleniaceae</taxon>
        <taxon>Dillenia</taxon>
    </lineage>
</organism>
<dbReference type="InterPro" id="IPR048258">
    <property type="entry name" value="Cyclins_cyclin-box"/>
</dbReference>
<dbReference type="AlphaFoldDB" id="A0AAN8YVA0"/>
<feature type="domain" description="Cyclin-like" evidence="7">
    <location>
        <begin position="95"/>
        <end position="183"/>
    </location>
</feature>
<gene>
    <name evidence="9" type="ORF">RJ641_019270</name>
</gene>
<name>A0AAN8YVA0_9MAGN</name>
<keyword evidence="2" id="KW-0132">Cell division</keyword>
<evidence type="ECO:0000259" key="8">
    <source>
        <dbReference type="SMART" id="SM01332"/>
    </source>
</evidence>
<feature type="compositionally biased region" description="Acidic residues" evidence="6">
    <location>
        <begin position="29"/>
        <end position="42"/>
    </location>
</feature>
<evidence type="ECO:0000256" key="5">
    <source>
        <dbReference type="RuleBase" id="RU000383"/>
    </source>
</evidence>
<protein>
    <submittedName>
        <fullName evidence="9">Cyclin, N-terminal</fullName>
    </submittedName>
</protein>
<dbReference type="CDD" id="cd20543">
    <property type="entry name" value="CYCLIN_AtCycD-like_rpt1"/>
    <property type="match status" value="1"/>
</dbReference>
<dbReference type="PANTHER" id="PTHR10177">
    <property type="entry name" value="CYCLINS"/>
    <property type="match status" value="1"/>
</dbReference>
<dbReference type="InterPro" id="IPR013763">
    <property type="entry name" value="Cyclin-like_dom"/>
</dbReference>
<evidence type="ECO:0000313" key="10">
    <source>
        <dbReference type="Proteomes" id="UP001370490"/>
    </source>
</evidence>
<evidence type="ECO:0000256" key="3">
    <source>
        <dbReference type="ARBA" id="ARBA00023127"/>
    </source>
</evidence>
<comment type="caution">
    <text evidence="9">The sequence shown here is derived from an EMBL/GenBank/DDBJ whole genome shotgun (WGS) entry which is preliminary data.</text>
</comment>
<dbReference type="InterPro" id="IPR039361">
    <property type="entry name" value="Cyclin"/>
</dbReference>
<accession>A0AAN8YVA0</accession>
<dbReference type="InterPro" id="IPR006671">
    <property type="entry name" value="Cyclin_N"/>
</dbReference>
<feature type="domain" description="Cyclin-like" evidence="7">
    <location>
        <begin position="196"/>
        <end position="284"/>
    </location>
</feature>
<keyword evidence="3 5" id="KW-0195">Cyclin</keyword>
<dbReference type="FunFam" id="1.10.472.10:FF:000060">
    <property type="entry name" value="D6-type cyclin"/>
    <property type="match status" value="1"/>
</dbReference>
<dbReference type="InterPro" id="IPR036915">
    <property type="entry name" value="Cyclin-like_sf"/>
</dbReference>
<keyword evidence="4" id="KW-0131">Cell cycle</keyword>
<dbReference type="Pfam" id="PF02984">
    <property type="entry name" value="Cyclin_C"/>
    <property type="match status" value="1"/>
</dbReference>
<dbReference type="Gene3D" id="1.10.472.10">
    <property type="entry name" value="Cyclin-like"/>
    <property type="match status" value="2"/>
</dbReference>
<evidence type="ECO:0000256" key="6">
    <source>
        <dbReference type="SAM" id="MobiDB-lite"/>
    </source>
</evidence>
<evidence type="ECO:0000259" key="7">
    <source>
        <dbReference type="SMART" id="SM00385"/>
    </source>
</evidence>
<dbReference type="InterPro" id="IPR004367">
    <property type="entry name" value="Cyclin_C-dom"/>
</dbReference>
<feature type="domain" description="Cyclin C-terminal" evidence="8">
    <location>
        <begin position="192"/>
        <end position="308"/>
    </location>
</feature>